<feature type="transmembrane region" description="Helical" evidence="6">
    <location>
        <begin position="7"/>
        <end position="39"/>
    </location>
</feature>
<evidence type="ECO:0000256" key="3">
    <source>
        <dbReference type="ARBA" id="ARBA00022692"/>
    </source>
</evidence>
<feature type="transmembrane region" description="Helical" evidence="6">
    <location>
        <begin position="232"/>
        <end position="258"/>
    </location>
</feature>
<dbReference type="EMBL" id="JAXIVU010000016">
    <property type="protein sequence ID" value="MDY7220025.1"/>
    <property type="molecule type" value="Genomic_DNA"/>
</dbReference>
<evidence type="ECO:0000256" key="4">
    <source>
        <dbReference type="ARBA" id="ARBA00022989"/>
    </source>
</evidence>
<evidence type="ECO:0000313" key="8">
    <source>
        <dbReference type="Proteomes" id="UP001294570"/>
    </source>
</evidence>
<keyword evidence="2" id="KW-1003">Cell membrane</keyword>
<name>A0ABU5GSR5_9GAMM</name>
<dbReference type="NCBIfam" id="NF037997">
    <property type="entry name" value="Na_Pi_symport"/>
    <property type="match status" value="1"/>
</dbReference>
<dbReference type="Pfam" id="PF02690">
    <property type="entry name" value="Na_Pi_cotrans"/>
    <property type="match status" value="2"/>
</dbReference>
<sequence>MDKLKSLLLPILALSVLGVSFLYSSGWLQLCAGLALFLFGMQCLEEGLKELAGGRLEQLLERSTATPFKGFLFGVGGTMVLQSTTLMSLLTIAFISTGLIQLAGGISILLGTNLGASAGIWLLAAAGQNFSLSPLALPLLVFGVLAGFNGPKSKAAGRIVLGIAFIFMGIDEIKGGFNAFGNSIDMTEQVESGLFSQLIFIAIGLALTAVLQSSHATIMLALAALAGGQIELWQAMAIAIGGNVGSSITTAVVGWLGGNRGGQRLALVHVLFNFFTALVTFALLNPLTWLSHWVMGALGAGDNTLLQLALFQTLFNIIGVVLFWPWQHHLEAWLYKFLPDRAEPSVLIPDLKTGRTAVVELRVPQESRARYLSDAALTSVDTASRAVVQELQHLGRLSLEVICHALYQPIEQLSNVKVDEARLNARPDDADGMDAEELYQRHIKGVYSDLLGFMSRLDAHLDEEHQQFWMTCQVVALQLVDAVKDAKHLQKNMGRYLRDDSSIVHSHYLDLRRHLLWVLRQVREVGRLDLPDDVWRSRLDWVDGQSSKFDADFRLRIFSEVRSQDLDNLQASSLMNDLGYASRITQSLRNVLQLGLVGENELLREVRRLGGDDDEFPLIKMHYSN</sequence>
<protein>
    <submittedName>
        <fullName evidence="7">Na/Pi symporter</fullName>
    </submittedName>
</protein>
<organism evidence="7 8">
    <name type="scientific">Denitrificimonas halotolerans</name>
    <dbReference type="NCBI Taxonomy" id="3098930"/>
    <lineage>
        <taxon>Bacteria</taxon>
        <taxon>Pseudomonadati</taxon>
        <taxon>Pseudomonadota</taxon>
        <taxon>Gammaproteobacteria</taxon>
        <taxon>Pseudomonadales</taxon>
        <taxon>Pseudomonadaceae</taxon>
        <taxon>Denitrificimonas</taxon>
    </lineage>
</organism>
<keyword evidence="3 6" id="KW-0812">Transmembrane</keyword>
<evidence type="ECO:0000256" key="1">
    <source>
        <dbReference type="ARBA" id="ARBA00004651"/>
    </source>
</evidence>
<evidence type="ECO:0000256" key="2">
    <source>
        <dbReference type="ARBA" id="ARBA00022475"/>
    </source>
</evidence>
<keyword evidence="8" id="KW-1185">Reference proteome</keyword>
<dbReference type="RefSeq" id="WP_321554108.1">
    <property type="nucleotide sequence ID" value="NZ_JAXIVU010000016.1"/>
</dbReference>
<dbReference type="Proteomes" id="UP001294570">
    <property type="component" value="Unassembled WGS sequence"/>
</dbReference>
<evidence type="ECO:0000256" key="5">
    <source>
        <dbReference type="ARBA" id="ARBA00023136"/>
    </source>
</evidence>
<evidence type="ECO:0000256" key="6">
    <source>
        <dbReference type="SAM" id="Phobius"/>
    </source>
</evidence>
<keyword evidence="4 6" id="KW-1133">Transmembrane helix</keyword>
<reference evidence="7 8" key="1">
    <citation type="submission" date="2023-12" db="EMBL/GenBank/DDBJ databases">
        <title>Denitrificimonas halotolerans sp. nov.,a novel species isolated from landfill leachate.</title>
        <authorList>
            <person name="Wang S."/>
        </authorList>
    </citation>
    <scope>NUCLEOTIDE SEQUENCE [LARGE SCALE GENOMIC DNA]</scope>
    <source>
        <strain evidence="7 8">JX-1</strain>
    </source>
</reference>
<dbReference type="InterPro" id="IPR003841">
    <property type="entry name" value="Na/Pi_transpt"/>
</dbReference>
<dbReference type="PANTHER" id="PTHR10010">
    <property type="entry name" value="SOLUTE CARRIER FAMILY 34 SODIUM PHOSPHATE , MEMBER 2-RELATED"/>
    <property type="match status" value="1"/>
</dbReference>
<dbReference type="PANTHER" id="PTHR10010:SF46">
    <property type="entry name" value="SODIUM-DEPENDENT PHOSPHATE TRANSPORT PROTEIN 2B"/>
    <property type="match status" value="1"/>
</dbReference>
<comment type="subcellular location">
    <subcellularLocation>
        <location evidence="1">Cell membrane</location>
        <topology evidence="1">Multi-pass membrane protein</topology>
    </subcellularLocation>
</comment>
<feature type="transmembrane region" description="Helical" evidence="6">
    <location>
        <begin position="265"/>
        <end position="284"/>
    </location>
</feature>
<feature type="transmembrane region" description="Helical" evidence="6">
    <location>
        <begin position="304"/>
        <end position="326"/>
    </location>
</feature>
<gene>
    <name evidence="7" type="ORF">TOI97_10675</name>
</gene>
<proteinExistence type="predicted"/>
<comment type="caution">
    <text evidence="7">The sequence shown here is derived from an EMBL/GenBank/DDBJ whole genome shotgun (WGS) entry which is preliminary data.</text>
</comment>
<keyword evidence="5 6" id="KW-0472">Membrane</keyword>
<evidence type="ECO:0000313" key="7">
    <source>
        <dbReference type="EMBL" id="MDY7220025.1"/>
    </source>
</evidence>
<feature type="transmembrane region" description="Helical" evidence="6">
    <location>
        <begin position="198"/>
        <end position="226"/>
    </location>
</feature>
<accession>A0ABU5GSR5</accession>